<dbReference type="SUPFAM" id="SSF55315">
    <property type="entry name" value="L30e-like"/>
    <property type="match status" value="1"/>
</dbReference>
<dbReference type="RefSeq" id="WP_166063618.1">
    <property type="nucleotide sequence ID" value="NZ_CP049889.1"/>
</dbReference>
<dbReference type="Proteomes" id="UP000501830">
    <property type="component" value="Chromosome"/>
</dbReference>
<dbReference type="InterPro" id="IPR051259">
    <property type="entry name" value="rRNA_Methyltransferase"/>
</dbReference>
<dbReference type="InterPro" id="IPR053888">
    <property type="entry name" value="MRM3-like_sub_bind"/>
</dbReference>
<proteinExistence type="inferred from homology"/>
<evidence type="ECO:0000256" key="2">
    <source>
        <dbReference type="ARBA" id="ARBA00022603"/>
    </source>
</evidence>
<evidence type="ECO:0000313" key="6">
    <source>
        <dbReference type="Proteomes" id="UP000501830"/>
    </source>
</evidence>
<dbReference type="InterPro" id="IPR013123">
    <property type="entry name" value="SpoU_subst-bd"/>
</dbReference>
<dbReference type="GO" id="GO:0005737">
    <property type="term" value="C:cytoplasm"/>
    <property type="evidence" value="ECO:0007669"/>
    <property type="project" value="UniProtKB-ARBA"/>
</dbReference>
<keyword evidence="6" id="KW-1185">Reference proteome</keyword>
<dbReference type="GO" id="GO:0008173">
    <property type="term" value="F:RNA methyltransferase activity"/>
    <property type="evidence" value="ECO:0007669"/>
    <property type="project" value="InterPro"/>
</dbReference>
<dbReference type="CDD" id="cd18095">
    <property type="entry name" value="SpoU-like_rRNA-MTase"/>
    <property type="match status" value="1"/>
</dbReference>
<evidence type="ECO:0000259" key="4">
    <source>
        <dbReference type="SMART" id="SM00967"/>
    </source>
</evidence>
<dbReference type="Pfam" id="PF00588">
    <property type="entry name" value="SpoU_methylase"/>
    <property type="match status" value="1"/>
</dbReference>
<accession>A0A6G7WJY9</accession>
<dbReference type="GeneID" id="94553872"/>
<dbReference type="Pfam" id="PF22435">
    <property type="entry name" value="MRM3-like_sub_bind"/>
    <property type="match status" value="1"/>
</dbReference>
<dbReference type="PANTHER" id="PTHR43191">
    <property type="entry name" value="RRNA METHYLTRANSFERASE 3"/>
    <property type="match status" value="1"/>
</dbReference>
<dbReference type="EMBL" id="CP049889">
    <property type="protein sequence ID" value="QIK52584.1"/>
    <property type="molecule type" value="Genomic_DNA"/>
</dbReference>
<dbReference type="GO" id="GO:0006396">
    <property type="term" value="P:RNA processing"/>
    <property type="evidence" value="ECO:0007669"/>
    <property type="project" value="InterPro"/>
</dbReference>
<dbReference type="InterPro" id="IPR001537">
    <property type="entry name" value="SpoU_MeTrfase"/>
</dbReference>
<dbReference type="SUPFAM" id="SSF75217">
    <property type="entry name" value="alpha/beta knot"/>
    <property type="match status" value="1"/>
</dbReference>
<reference evidence="5 6" key="1">
    <citation type="journal article" date="2017" name="Int. J. Syst. Evol. Microbiol.">
        <title>Jeotgalibaca porci sp. nov. and Jeotgalibaca arthritidis sp. nov., isolated from pigs, and emended description of the genus Jeotgalibaca.</title>
        <authorList>
            <person name="Zamora L."/>
            <person name="Perez-Sancho M."/>
            <person name="Dominguez L."/>
            <person name="Fernandez-Garayzabal J.F."/>
            <person name="Vela A.I."/>
        </authorList>
    </citation>
    <scope>NUCLEOTIDE SEQUENCE [LARGE SCALE GENOMIC DNA]</scope>
    <source>
        <strain evidence="5 6">CCUG 69148</strain>
    </source>
</reference>
<dbReference type="Gene3D" id="3.40.1280.10">
    <property type="match status" value="1"/>
</dbReference>
<comment type="similarity">
    <text evidence="1">Belongs to the class IV-like SAM-binding methyltransferase superfamily. RNA methyltransferase TrmH family.</text>
</comment>
<dbReference type="PANTHER" id="PTHR43191:SF2">
    <property type="entry name" value="RRNA METHYLTRANSFERASE 3, MITOCHONDRIAL"/>
    <property type="match status" value="1"/>
</dbReference>
<evidence type="ECO:0000313" key="5">
    <source>
        <dbReference type="EMBL" id="QIK52584.1"/>
    </source>
</evidence>
<dbReference type="KEGG" id="jpo:G7058_11285"/>
<dbReference type="SMART" id="SM00967">
    <property type="entry name" value="SpoU_sub_bind"/>
    <property type="match status" value="1"/>
</dbReference>
<sequence>MEKITSAKNQKIKQWKKLQTSKGRRETNQYVIEGEHLYLEAVKSAMILDTVVVTEKFLSKVNPAHLEQVILVTDDVMHTLSQTETSQGIFCILEIPEQRLPKTFNGKFVLLDGVQDPGNAGTIVRTADAAGFDGVIFGEGSVDPYNDKVVRSMQGSQFHIPIYRGNIRDMMGEFEYIYGTALDKNAKDYREVPQTDNIAVILGNEGNGVSSEVLEATTHNLYIPIIGKAESLNVAIAGGILMYYFV</sequence>
<dbReference type="Gene3D" id="3.30.1330.30">
    <property type="match status" value="1"/>
</dbReference>
<dbReference type="InterPro" id="IPR029064">
    <property type="entry name" value="Ribosomal_eL30-like_sf"/>
</dbReference>
<organism evidence="5 6">
    <name type="scientific">Jeotgalibaca porci</name>
    <dbReference type="NCBI Taxonomy" id="1868793"/>
    <lineage>
        <taxon>Bacteria</taxon>
        <taxon>Bacillati</taxon>
        <taxon>Bacillota</taxon>
        <taxon>Bacilli</taxon>
        <taxon>Lactobacillales</taxon>
        <taxon>Carnobacteriaceae</taxon>
        <taxon>Jeotgalibaca</taxon>
    </lineage>
</organism>
<evidence type="ECO:0000256" key="1">
    <source>
        <dbReference type="ARBA" id="ARBA00007228"/>
    </source>
</evidence>
<dbReference type="InterPro" id="IPR029026">
    <property type="entry name" value="tRNA_m1G_MTases_N"/>
</dbReference>
<feature type="domain" description="RNA 2-O ribose methyltransferase substrate binding" evidence="4">
    <location>
        <begin position="31"/>
        <end position="99"/>
    </location>
</feature>
<name>A0A6G7WJY9_9LACT</name>
<gene>
    <name evidence="5" type="ORF">G7058_11285</name>
</gene>
<dbReference type="GO" id="GO:0003723">
    <property type="term" value="F:RNA binding"/>
    <property type="evidence" value="ECO:0007669"/>
    <property type="project" value="InterPro"/>
</dbReference>
<dbReference type="InterPro" id="IPR029028">
    <property type="entry name" value="Alpha/beta_knot_MTases"/>
</dbReference>
<evidence type="ECO:0000256" key="3">
    <source>
        <dbReference type="ARBA" id="ARBA00022679"/>
    </source>
</evidence>
<keyword evidence="3 5" id="KW-0808">Transferase</keyword>
<dbReference type="GO" id="GO:0032259">
    <property type="term" value="P:methylation"/>
    <property type="evidence" value="ECO:0007669"/>
    <property type="project" value="UniProtKB-KW"/>
</dbReference>
<dbReference type="AlphaFoldDB" id="A0A6G7WJY9"/>
<protein>
    <submittedName>
        <fullName evidence="5">RNA methyltransferase</fullName>
    </submittedName>
</protein>
<keyword evidence="2 5" id="KW-0489">Methyltransferase</keyword>